<keyword evidence="2" id="KW-1185">Reference proteome</keyword>
<dbReference type="RefSeq" id="WP_097248470.1">
    <property type="nucleotide sequence ID" value="NZ_OBEG01000010.1"/>
</dbReference>
<dbReference type="SUPFAM" id="SSF53335">
    <property type="entry name" value="S-adenosyl-L-methionine-dependent methyltransferases"/>
    <property type="match status" value="1"/>
</dbReference>
<dbReference type="Pfam" id="PF07021">
    <property type="entry name" value="MetW"/>
    <property type="match status" value="1"/>
</dbReference>
<protein>
    <submittedName>
        <fullName evidence="1">Methionine biosynthesis protein MetW</fullName>
    </submittedName>
</protein>
<name>A0A285M2W0_9NOCA</name>
<dbReference type="STRING" id="1379680.GCA_001612615_06686"/>
<accession>A0A285M2W0</accession>
<organism evidence="1 2">
    <name type="scientific">Nocardia amikacinitolerans</name>
    <dbReference type="NCBI Taxonomy" id="756689"/>
    <lineage>
        <taxon>Bacteria</taxon>
        <taxon>Bacillati</taxon>
        <taxon>Actinomycetota</taxon>
        <taxon>Actinomycetes</taxon>
        <taxon>Mycobacteriales</taxon>
        <taxon>Nocardiaceae</taxon>
        <taxon>Nocardia</taxon>
    </lineage>
</organism>
<evidence type="ECO:0000313" key="2">
    <source>
        <dbReference type="Proteomes" id="UP000219565"/>
    </source>
</evidence>
<dbReference type="OrthoDB" id="4531020at2"/>
<dbReference type="Gene3D" id="3.40.50.150">
    <property type="entry name" value="Vaccinia Virus protein VP39"/>
    <property type="match status" value="1"/>
</dbReference>
<dbReference type="Proteomes" id="UP000219565">
    <property type="component" value="Unassembled WGS sequence"/>
</dbReference>
<gene>
    <name evidence="1" type="ORF">SAMN04244553_0178</name>
</gene>
<dbReference type="InterPro" id="IPR010743">
    <property type="entry name" value="Methionine_synth_MetW"/>
</dbReference>
<reference evidence="1 2" key="1">
    <citation type="submission" date="2017-09" db="EMBL/GenBank/DDBJ databases">
        <authorList>
            <person name="Ehlers B."/>
            <person name="Leendertz F.H."/>
        </authorList>
    </citation>
    <scope>NUCLEOTIDE SEQUENCE [LARGE SCALE GENOMIC DNA]</scope>
    <source>
        <strain evidence="1 2">DSM 45537</strain>
    </source>
</reference>
<dbReference type="EMBL" id="OBEG01000010">
    <property type="protein sequence ID" value="SNY89861.1"/>
    <property type="molecule type" value="Genomic_DNA"/>
</dbReference>
<dbReference type="AlphaFoldDB" id="A0A285M2W0"/>
<sequence>MSQSLIYRNRAVYELLMRGLYGRHYAARYGAIAGLVPDGAEVVDVCCGPATLYTRYLRAKSVDYTGLDLNEGFVAGVSRAGGRGLVWNMRSDAALPEADYVIMQASLYHFLPEPGPVLDRMLAAARKAVIVAEPVRNLATSRNRILATVGRRFTNAGDGRQAHRFTEATLDEFFDRYRPRIAHRALIAGGREKLYVLTA</sequence>
<proteinExistence type="predicted"/>
<dbReference type="CDD" id="cd02440">
    <property type="entry name" value="AdoMet_MTases"/>
    <property type="match status" value="1"/>
</dbReference>
<evidence type="ECO:0000313" key="1">
    <source>
        <dbReference type="EMBL" id="SNY89861.1"/>
    </source>
</evidence>
<dbReference type="InterPro" id="IPR029063">
    <property type="entry name" value="SAM-dependent_MTases_sf"/>
</dbReference>